<dbReference type="InterPro" id="IPR029063">
    <property type="entry name" value="SAM-dependent_MTases_sf"/>
</dbReference>
<organism evidence="8 9">
    <name type="scientific">Cellulomonas fimi</name>
    <dbReference type="NCBI Taxonomy" id="1708"/>
    <lineage>
        <taxon>Bacteria</taxon>
        <taxon>Bacillati</taxon>
        <taxon>Actinomycetota</taxon>
        <taxon>Actinomycetes</taxon>
        <taxon>Micrococcales</taxon>
        <taxon>Cellulomonadaceae</taxon>
        <taxon>Cellulomonas</taxon>
    </lineage>
</organism>
<evidence type="ECO:0000313" key="8">
    <source>
        <dbReference type="EMBL" id="NMR20264.1"/>
    </source>
</evidence>
<proteinExistence type="predicted"/>
<keyword evidence="3 8" id="KW-0808">Transferase</keyword>
<dbReference type="GO" id="GO:0009007">
    <property type="term" value="F:site-specific DNA-methyltransferase (adenine-specific) activity"/>
    <property type="evidence" value="ECO:0007669"/>
    <property type="project" value="UniProtKB-EC"/>
</dbReference>
<dbReference type="EC" id="2.1.1.72" evidence="1"/>
<protein>
    <recommendedName>
        <fullName evidence="1">site-specific DNA-methyltransferase (adenine-specific)</fullName>
        <ecNumber evidence="1">2.1.1.72</ecNumber>
    </recommendedName>
</protein>
<dbReference type="Proteomes" id="UP000562124">
    <property type="component" value="Unassembled WGS sequence"/>
</dbReference>
<comment type="catalytic activity">
    <reaction evidence="5">
        <text>a 2'-deoxyadenosine in DNA + S-adenosyl-L-methionine = an N(6)-methyl-2'-deoxyadenosine in DNA + S-adenosyl-L-homocysteine + H(+)</text>
        <dbReference type="Rhea" id="RHEA:15197"/>
        <dbReference type="Rhea" id="RHEA-COMP:12418"/>
        <dbReference type="Rhea" id="RHEA-COMP:12419"/>
        <dbReference type="ChEBI" id="CHEBI:15378"/>
        <dbReference type="ChEBI" id="CHEBI:57856"/>
        <dbReference type="ChEBI" id="CHEBI:59789"/>
        <dbReference type="ChEBI" id="CHEBI:90615"/>
        <dbReference type="ChEBI" id="CHEBI:90616"/>
        <dbReference type="EC" id="2.1.1.72"/>
    </reaction>
</comment>
<dbReference type="GO" id="GO:0032259">
    <property type="term" value="P:methylation"/>
    <property type="evidence" value="ECO:0007669"/>
    <property type="project" value="UniProtKB-KW"/>
</dbReference>
<evidence type="ECO:0000313" key="9">
    <source>
        <dbReference type="Proteomes" id="UP000562124"/>
    </source>
</evidence>
<dbReference type="InterPro" id="IPR054277">
    <property type="entry name" value="DUF7008"/>
</dbReference>
<dbReference type="PROSITE" id="PS00092">
    <property type="entry name" value="N6_MTASE"/>
    <property type="match status" value="1"/>
</dbReference>
<accession>A0A7Y0QHU8</accession>
<evidence type="ECO:0000256" key="4">
    <source>
        <dbReference type="ARBA" id="ARBA00022691"/>
    </source>
</evidence>
<dbReference type="GO" id="GO:0006304">
    <property type="term" value="P:DNA modification"/>
    <property type="evidence" value="ECO:0007669"/>
    <property type="project" value="InterPro"/>
</dbReference>
<dbReference type="Gene3D" id="3.40.50.150">
    <property type="entry name" value="Vaccinia Virus protein VP39"/>
    <property type="match status" value="1"/>
</dbReference>
<dbReference type="Pfam" id="PF22654">
    <property type="entry name" value="DUF7008"/>
    <property type="match status" value="1"/>
</dbReference>
<evidence type="ECO:0000256" key="3">
    <source>
        <dbReference type="ARBA" id="ARBA00022679"/>
    </source>
</evidence>
<dbReference type="Pfam" id="PF07669">
    <property type="entry name" value="Eco57I"/>
    <property type="match status" value="1"/>
</dbReference>
<feature type="domain" description="Type II methyltransferase M.TaqI-like" evidence="6">
    <location>
        <begin position="280"/>
        <end position="447"/>
    </location>
</feature>
<name>A0A7Y0QHU8_CELFI</name>
<dbReference type="RefSeq" id="WP_169324636.1">
    <property type="nucleotide sequence ID" value="NZ_JABCJJ010000010.1"/>
</dbReference>
<evidence type="ECO:0000256" key="2">
    <source>
        <dbReference type="ARBA" id="ARBA00022603"/>
    </source>
</evidence>
<evidence type="ECO:0000256" key="5">
    <source>
        <dbReference type="ARBA" id="ARBA00047942"/>
    </source>
</evidence>
<gene>
    <name evidence="8" type="primary">pglX</name>
    <name evidence="8" type="ORF">HIR71_08540</name>
</gene>
<dbReference type="InterPro" id="IPR050953">
    <property type="entry name" value="N4_N6_ade-DNA_methylase"/>
</dbReference>
<feature type="domain" description="DUF7008" evidence="7">
    <location>
        <begin position="829"/>
        <end position="1190"/>
    </location>
</feature>
<keyword evidence="9" id="KW-1185">Reference proteome</keyword>
<evidence type="ECO:0000259" key="7">
    <source>
        <dbReference type="Pfam" id="PF22654"/>
    </source>
</evidence>
<dbReference type="EMBL" id="JABCJJ010000010">
    <property type="protein sequence ID" value="NMR20264.1"/>
    <property type="molecule type" value="Genomic_DNA"/>
</dbReference>
<dbReference type="PANTHER" id="PTHR33841:SF1">
    <property type="entry name" value="DNA METHYLTRANSFERASE A"/>
    <property type="match status" value="1"/>
</dbReference>
<dbReference type="PRINTS" id="PR00507">
    <property type="entry name" value="N12N6MTFRASE"/>
</dbReference>
<dbReference type="PANTHER" id="PTHR33841">
    <property type="entry name" value="DNA METHYLTRANSFERASE YEEA-RELATED"/>
    <property type="match status" value="1"/>
</dbReference>
<keyword evidence="4" id="KW-0949">S-adenosyl-L-methionine</keyword>
<dbReference type="InterPro" id="IPR002052">
    <property type="entry name" value="DNA_methylase_N6_adenine_CS"/>
</dbReference>
<dbReference type="NCBIfam" id="NF033451">
    <property type="entry name" value="BREX_2_MTaseX"/>
    <property type="match status" value="1"/>
</dbReference>
<comment type="caution">
    <text evidence="8">The sequence shown here is derived from an EMBL/GenBank/DDBJ whole genome shotgun (WGS) entry which is preliminary data.</text>
</comment>
<evidence type="ECO:0000256" key="1">
    <source>
        <dbReference type="ARBA" id="ARBA00011900"/>
    </source>
</evidence>
<dbReference type="SUPFAM" id="SSF53335">
    <property type="entry name" value="S-adenosyl-L-methionine-dependent methyltransferases"/>
    <property type="match status" value="1"/>
</dbReference>
<dbReference type="GO" id="GO:0003676">
    <property type="term" value="F:nucleic acid binding"/>
    <property type="evidence" value="ECO:0007669"/>
    <property type="project" value="InterPro"/>
</dbReference>
<reference evidence="8 9" key="1">
    <citation type="submission" date="2020-04" db="EMBL/GenBank/DDBJ databases">
        <title>Sequencing and Assembly of C. fimi.</title>
        <authorList>
            <person name="Ramsey A.R."/>
        </authorList>
    </citation>
    <scope>NUCLEOTIDE SEQUENCE [LARGE SCALE GENOMIC DNA]</scope>
    <source>
        <strain evidence="8 9">SB</strain>
    </source>
</reference>
<dbReference type="InterPro" id="IPR011639">
    <property type="entry name" value="MethylTrfase_TaqI-like_dom"/>
</dbReference>
<evidence type="ECO:0000259" key="6">
    <source>
        <dbReference type="Pfam" id="PF07669"/>
    </source>
</evidence>
<sequence>MIVSSALLADLKRQLAALEGDLRAQSEDPEVEWSRALRSEHARATARGRTALTWSVWRDGEVAQAAVAWILASTFVRFCEDNHLLDGHPTAGGSPVWIAGPGERTAQAVENQQAHYEKHPTDNSRDWLHLAFRALADLPAGRGLVDPGHNPVWRALISDSAADALVAFWRRRHDDGALVHDFTDPDLGTRFLGDLYQDLSEHAKKTYALLQTPVFVEEFILDRTLTPAIEEFGLGGLKLIDPTCGSGHFLLGAFARLDEAWRAHAPNLSSRERVQRALDSIHGVDLNPFAVAIARFRLTVAALKASGDATLTAAPAFDYYLAVGDSLLGEQGVQQELGLLADDDDEPFAYAAEDLSEYAGILTPGRYHVVVGNPPYITVKDPALSEAYRKAYATCHRQYALSVPFMELFFRLAKREGADGGAGHVGQITSNSFMKREFGTKVIERLLSGDDLGNPVDLTAVIDTSGAYIPGHGTPTVILVGRRRRASGNSIKAVLGVRGEPGQPTDPGLGLVWSEITGHIDDEAHDGKFVTVTRLDRDLLRNHPWSLSGGSAAEVLAEISRTSRILGDLDVEIGRTTHTGLDEAFYRDRRFGQRRGVHELVPVVLGDEVRDFALSSETATLFPYADGGEPREPSSEFLRELWPMRTALKQRVDFGHTPEQRGLRWFDHSMFFPARYRRPMSIAFPFVATHNHFVLDRGGKVFKQTAPAIKLQVGATEDDHLGLLSILNTSTACFWLKQVSQNRGDSTDTSGARVTGDPAFDTYEFTGTKLQQFPLPSALPIARGRRLEELAVRAAGRAPGSFVERHGIGDRLDTLGDARTAWRHTRERMIYEQEELDWNAYRLYGLVDDDLTYPGALDTLRFGERAFEIALARAMEAGTDETVWFERHGSTPITDFPAQWPADYRDVVKRRLAAIESNPHIRLLERPEYKRRWATASWESQLTDALRTLALDRLESADLWRDPQGASTLSVAQLADKTRDDDVLRAVLTRLTGSAQYDAVQTLTALVKDEAVPYLAAYRLKDSGMTKFREWQQVWDLQRREDAGERVTIPVPPKYAQADFRSTAAWRARGKLDVPKERFISYPGVGRSGDTSPVLGWAGWNHADQALALARAVGQAKEQGAETDALTPLLAGLAELEPWLHQWHADPDPARGGSPAAAITGMLDHELQALGLTRTDLDAWRPASATRGRTPRKA</sequence>
<keyword evidence="2 8" id="KW-0489">Methyltransferase</keyword>
<dbReference type="AlphaFoldDB" id="A0A7Y0QHU8"/>